<dbReference type="Proteomes" id="UP000217199">
    <property type="component" value="Unassembled WGS sequence"/>
</dbReference>
<accession>A0A286UPW5</accession>
<proteinExistence type="predicted"/>
<keyword evidence="2" id="KW-1185">Reference proteome</keyword>
<dbReference type="SUPFAM" id="SSF52540">
    <property type="entry name" value="P-loop containing nucleoside triphosphate hydrolases"/>
    <property type="match status" value="1"/>
</dbReference>
<dbReference type="AlphaFoldDB" id="A0A286UPW5"/>
<comment type="caution">
    <text evidence="1">The sequence shown here is derived from an EMBL/GenBank/DDBJ whole genome shotgun (WGS) entry which is preliminary data.</text>
</comment>
<dbReference type="Gene3D" id="3.40.50.300">
    <property type="entry name" value="P-loop containing nucleotide triphosphate hydrolases"/>
    <property type="match status" value="1"/>
</dbReference>
<dbReference type="InterPro" id="IPR027417">
    <property type="entry name" value="P-loop_NTPase"/>
</dbReference>
<dbReference type="EMBL" id="NBII01000002">
    <property type="protein sequence ID" value="PAV21622.1"/>
    <property type="molecule type" value="Genomic_DNA"/>
</dbReference>
<gene>
    <name evidence="1" type="ORF">PNOK_0157900</name>
</gene>
<dbReference type="OrthoDB" id="6362633at2759"/>
<dbReference type="FunCoup" id="A0A286UPW5">
    <property type="interactions" value="202"/>
</dbReference>
<organism evidence="1 2">
    <name type="scientific">Pyrrhoderma noxium</name>
    <dbReference type="NCBI Taxonomy" id="2282107"/>
    <lineage>
        <taxon>Eukaryota</taxon>
        <taxon>Fungi</taxon>
        <taxon>Dikarya</taxon>
        <taxon>Basidiomycota</taxon>
        <taxon>Agaricomycotina</taxon>
        <taxon>Agaricomycetes</taxon>
        <taxon>Hymenochaetales</taxon>
        <taxon>Hymenochaetaceae</taxon>
        <taxon>Pyrrhoderma</taxon>
    </lineage>
</organism>
<reference evidence="1 2" key="1">
    <citation type="journal article" date="2017" name="Mol. Ecol.">
        <title>Comparative and population genomic landscape of Phellinus noxius: A hypervariable fungus causing root rot in trees.</title>
        <authorList>
            <person name="Chung C.L."/>
            <person name="Lee T.J."/>
            <person name="Akiba M."/>
            <person name="Lee H.H."/>
            <person name="Kuo T.H."/>
            <person name="Liu D."/>
            <person name="Ke H.M."/>
            <person name="Yokoi T."/>
            <person name="Roa M.B."/>
            <person name="Lu M.J."/>
            <person name="Chang Y.Y."/>
            <person name="Ann P.J."/>
            <person name="Tsai J.N."/>
            <person name="Chen C.Y."/>
            <person name="Tzean S.S."/>
            <person name="Ota Y."/>
            <person name="Hattori T."/>
            <person name="Sahashi N."/>
            <person name="Liou R.F."/>
            <person name="Kikuchi T."/>
            <person name="Tsai I.J."/>
        </authorList>
    </citation>
    <scope>NUCLEOTIDE SEQUENCE [LARGE SCALE GENOMIC DNA]</scope>
    <source>
        <strain evidence="1 2">FFPRI411160</strain>
    </source>
</reference>
<name>A0A286UPW5_9AGAM</name>
<keyword evidence="1" id="KW-0378">Hydrolase</keyword>
<sequence length="231" mass="25984">MDNIAGELSLYLLDRLKEVDESSRLIVGLCGIPRGIGKENRDTNNSTKAILIGLDGWHLTRSQLDLMPDPKLAHDRRGAHWTFDGEGYLSFVQSLRIPVSPDQSQVITAPTFDHARKDPDFGAITILPSHRIVLIEGLYPFLSLPPWNSAGLLLDERWVIDIPFEEASKRLVKRHVLTGVAGDMKEARWRAEENDMPNGKFVFENMLQPTRRIPSLDDPTFSITVSEQGSE</sequence>
<dbReference type="InParanoid" id="A0A286UPW5"/>
<evidence type="ECO:0000313" key="1">
    <source>
        <dbReference type="EMBL" id="PAV21622.1"/>
    </source>
</evidence>
<evidence type="ECO:0000313" key="2">
    <source>
        <dbReference type="Proteomes" id="UP000217199"/>
    </source>
</evidence>
<protein>
    <submittedName>
        <fullName evidence="1">P-loop containing nucleoside triphosphate hydrolase</fullName>
    </submittedName>
</protein>
<dbReference type="STRING" id="2282107.A0A286UPW5"/>
<dbReference type="GO" id="GO:0016787">
    <property type="term" value="F:hydrolase activity"/>
    <property type="evidence" value="ECO:0007669"/>
    <property type="project" value="UniProtKB-KW"/>
</dbReference>